<dbReference type="Gene3D" id="3.30.2020.40">
    <property type="entry name" value="Uncharacterised protein PF10387, DUF2442"/>
    <property type="match status" value="1"/>
</dbReference>
<evidence type="ECO:0000313" key="2">
    <source>
        <dbReference type="Proteomes" id="UP000076852"/>
    </source>
</evidence>
<proteinExistence type="predicted"/>
<accession>A0A160FQC9</accession>
<dbReference type="EMBL" id="CP014578">
    <property type="protein sequence ID" value="ANB74658.1"/>
    <property type="molecule type" value="Genomic_DNA"/>
</dbReference>
<protein>
    <recommendedName>
        <fullName evidence="3">Ethanolamine utilization protein</fullName>
    </recommendedName>
</protein>
<gene>
    <name evidence="1" type="ORF">AYM40_10550</name>
</gene>
<name>A0A160FQC9_9BURK</name>
<dbReference type="OrthoDB" id="9807561at2"/>
<keyword evidence="2" id="KW-1185">Reference proteome</keyword>
<dbReference type="KEGG" id="buz:AYM40_10550"/>
<reference evidence="1 2" key="1">
    <citation type="journal article" date="2016" name="Gene">
        <title>PacBio SMRT assembly of a complex multi-replicon genome reveals chlorocatechol degradative operon in a region of genome plasticity.</title>
        <authorList>
            <person name="Ricker N."/>
            <person name="Shen S.Y."/>
            <person name="Goordial J."/>
            <person name="Jin S."/>
            <person name="Fulthorpe R.R."/>
        </authorList>
    </citation>
    <scope>NUCLEOTIDE SEQUENCE [LARGE SCALE GENOMIC DNA]</scope>
    <source>
        <strain evidence="1 2">OLGA172</strain>
    </source>
</reference>
<dbReference type="Proteomes" id="UP000076852">
    <property type="component" value="Chromosome 1"/>
</dbReference>
<dbReference type="RefSeq" id="WP_063497953.1">
    <property type="nucleotide sequence ID" value="NZ_CP014578.1"/>
</dbReference>
<evidence type="ECO:0008006" key="3">
    <source>
        <dbReference type="Google" id="ProtNLM"/>
    </source>
</evidence>
<dbReference type="Pfam" id="PF10387">
    <property type="entry name" value="DUF2442"/>
    <property type="match status" value="1"/>
</dbReference>
<dbReference type="AlphaFoldDB" id="A0A160FQC9"/>
<dbReference type="InterPro" id="IPR018841">
    <property type="entry name" value="DUF2442"/>
</dbReference>
<organism evidence="1 2">
    <name type="scientific">Paraburkholderia phytofirmans OLGA172</name>
    <dbReference type="NCBI Taxonomy" id="1417228"/>
    <lineage>
        <taxon>Bacteria</taxon>
        <taxon>Pseudomonadati</taxon>
        <taxon>Pseudomonadota</taxon>
        <taxon>Betaproteobacteria</taxon>
        <taxon>Burkholderiales</taxon>
        <taxon>Burkholderiaceae</taxon>
        <taxon>Paraburkholderia</taxon>
    </lineage>
</organism>
<sequence>MTPLATDLLFDDTSFTVVLGDGRRLKIPLWCFPRLAAATCEQRNAFRISASGAGLHWDALDEDISVAGLLRGQMDATVR</sequence>
<evidence type="ECO:0000313" key="1">
    <source>
        <dbReference type="EMBL" id="ANB74658.1"/>
    </source>
</evidence>